<dbReference type="GO" id="GO:0006406">
    <property type="term" value="P:mRNA export from nucleus"/>
    <property type="evidence" value="ECO:0007669"/>
    <property type="project" value="InterPro"/>
</dbReference>
<proteinExistence type="predicted"/>
<dbReference type="Ensembl" id="ENSSOCT00000012595.1">
    <property type="protein sequence ID" value="ENSSOCP00000012256.1"/>
    <property type="gene ID" value="ENSSOCG00000009339.1"/>
</dbReference>
<dbReference type="Pfam" id="PF10163">
    <property type="entry name" value="EnY2"/>
    <property type="match status" value="1"/>
</dbReference>
<sequence length="69" mass="8112">MNKDAQMRATINQKLIETGERERLKELLRAKLIECGWKDQLKAHCKGNSGQITNILCKQLRFWLNKSLR</sequence>
<keyword evidence="2" id="KW-1185">Reference proteome</keyword>
<dbReference type="GO" id="GO:0005643">
    <property type="term" value="C:nuclear pore"/>
    <property type="evidence" value="ECO:0007669"/>
    <property type="project" value="InterPro"/>
</dbReference>
<evidence type="ECO:0000313" key="1">
    <source>
        <dbReference type="Ensembl" id="ENSSOCP00000012256.1"/>
    </source>
</evidence>
<evidence type="ECO:0000313" key="2">
    <source>
        <dbReference type="Proteomes" id="UP000694551"/>
    </source>
</evidence>
<dbReference type="InterPro" id="IPR018783">
    <property type="entry name" value="TF_ENY2"/>
</dbReference>
<reference evidence="1" key="2">
    <citation type="submission" date="2025-09" db="UniProtKB">
        <authorList>
            <consortium name="Ensembl"/>
        </authorList>
    </citation>
    <scope>IDENTIFICATION</scope>
</reference>
<dbReference type="Proteomes" id="UP000694551">
    <property type="component" value="Unplaced"/>
</dbReference>
<evidence type="ECO:0008006" key="3">
    <source>
        <dbReference type="Google" id="ProtNLM"/>
    </source>
</evidence>
<dbReference type="InterPro" id="IPR038212">
    <property type="entry name" value="TF_EnY2_sf"/>
</dbReference>
<dbReference type="GO" id="GO:0000124">
    <property type="term" value="C:SAGA complex"/>
    <property type="evidence" value="ECO:0007669"/>
    <property type="project" value="InterPro"/>
</dbReference>
<reference evidence="1" key="1">
    <citation type="submission" date="2025-08" db="UniProtKB">
        <authorList>
            <consortium name="Ensembl"/>
        </authorList>
    </citation>
    <scope>IDENTIFICATION</scope>
</reference>
<dbReference type="AlphaFoldDB" id="A0A8D0FA05"/>
<dbReference type="Gene3D" id="1.10.246.140">
    <property type="match status" value="1"/>
</dbReference>
<dbReference type="PANTHER" id="PTHR12514">
    <property type="entry name" value="ENHANCER OF YELLOW 2 TRANSCRIPTION FACTOR"/>
    <property type="match status" value="1"/>
</dbReference>
<protein>
    <recommendedName>
        <fullName evidence="3">Transcription and mRNA export factor ENY2</fullName>
    </recommendedName>
</protein>
<accession>A0A8D0FA05</accession>
<dbReference type="GO" id="GO:0003713">
    <property type="term" value="F:transcription coactivator activity"/>
    <property type="evidence" value="ECO:0007669"/>
    <property type="project" value="InterPro"/>
</dbReference>
<organism evidence="1 2">
    <name type="scientific">Strix occidentalis caurina</name>
    <name type="common">northern spotted owl</name>
    <dbReference type="NCBI Taxonomy" id="311401"/>
    <lineage>
        <taxon>Eukaryota</taxon>
        <taxon>Metazoa</taxon>
        <taxon>Chordata</taxon>
        <taxon>Craniata</taxon>
        <taxon>Vertebrata</taxon>
        <taxon>Euteleostomi</taxon>
        <taxon>Archelosauria</taxon>
        <taxon>Archosauria</taxon>
        <taxon>Dinosauria</taxon>
        <taxon>Saurischia</taxon>
        <taxon>Theropoda</taxon>
        <taxon>Coelurosauria</taxon>
        <taxon>Aves</taxon>
        <taxon>Neognathae</taxon>
        <taxon>Neoaves</taxon>
        <taxon>Telluraves</taxon>
        <taxon>Strigiformes</taxon>
        <taxon>Strigidae</taxon>
        <taxon>Strix</taxon>
    </lineage>
</organism>
<name>A0A8D0FA05_STROC</name>